<dbReference type="KEGG" id="pzu:PHZ_c2358"/>
<evidence type="ECO:0000313" key="3">
    <source>
        <dbReference type="EMBL" id="ACG78768.1"/>
    </source>
</evidence>
<gene>
    <name evidence="3" type="ordered locus">PHZ_c2358</name>
</gene>
<feature type="compositionally biased region" description="Low complexity" evidence="1">
    <location>
        <begin position="48"/>
        <end position="58"/>
    </location>
</feature>
<reference evidence="3 4" key="1">
    <citation type="journal article" date="2008" name="BMC Genomics">
        <title>Complete genome of Phenylobacterium zucineum - a novel facultative intracellular bacterium isolated from human erythroleukemia cell line K562.</title>
        <authorList>
            <person name="Luo Y."/>
            <person name="Xu X."/>
            <person name="Ding Z."/>
            <person name="Liu Z."/>
            <person name="Zhang B."/>
            <person name="Yan Z."/>
            <person name="Sun J."/>
            <person name="Hu S."/>
            <person name="Hu X."/>
        </authorList>
    </citation>
    <scope>NUCLEOTIDE SEQUENCE [LARGE SCALE GENOMIC DNA]</scope>
    <source>
        <strain evidence="3 4">HLK1</strain>
    </source>
</reference>
<keyword evidence="4" id="KW-1185">Reference proteome</keyword>
<protein>
    <recommendedName>
        <fullName evidence="2">MobA/VirD2-like nuclease domain-containing protein</fullName>
    </recommendedName>
</protein>
<accession>B4RFV5</accession>
<dbReference type="Gene3D" id="3.30.930.30">
    <property type="match status" value="1"/>
</dbReference>
<dbReference type="Pfam" id="PF03432">
    <property type="entry name" value="Relaxase"/>
    <property type="match status" value="1"/>
</dbReference>
<evidence type="ECO:0000313" key="4">
    <source>
        <dbReference type="Proteomes" id="UP000001868"/>
    </source>
</evidence>
<organism evidence="3 4">
    <name type="scientific">Phenylobacterium zucineum (strain HLK1)</name>
    <dbReference type="NCBI Taxonomy" id="450851"/>
    <lineage>
        <taxon>Bacteria</taxon>
        <taxon>Pseudomonadati</taxon>
        <taxon>Pseudomonadota</taxon>
        <taxon>Alphaproteobacteria</taxon>
        <taxon>Caulobacterales</taxon>
        <taxon>Caulobacteraceae</taxon>
        <taxon>Phenylobacterium</taxon>
    </lineage>
</organism>
<dbReference type="STRING" id="450851.PHZ_c2358"/>
<dbReference type="HOGENOM" id="CLU_645361_0_0_5"/>
<evidence type="ECO:0000259" key="2">
    <source>
        <dbReference type="Pfam" id="PF03432"/>
    </source>
</evidence>
<dbReference type="InterPro" id="IPR005094">
    <property type="entry name" value="Endonuclease_MobA/VirD2"/>
</dbReference>
<proteinExistence type="predicted"/>
<dbReference type="EMBL" id="CP000747">
    <property type="protein sequence ID" value="ACG78768.1"/>
    <property type="molecule type" value="Genomic_DNA"/>
</dbReference>
<dbReference type="eggNOG" id="COG3843">
    <property type="taxonomic scope" value="Bacteria"/>
</dbReference>
<feature type="compositionally biased region" description="Basic and acidic residues" evidence="1">
    <location>
        <begin position="30"/>
        <end position="45"/>
    </location>
</feature>
<dbReference type="AlphaFoldDB" id="B4RFV5"/>
<dbReference type="Proteomes" id="UP000001868">
    <property type="component" value="Chromosome"/>
</dbReference>
<name>B4RFV5_PHEZH</name>
<feature type="domain" description="MobA/VirD2-like nuclease" evidence="2">
    <location>
        <begin position="188"/>
        <end position="289"/>
    </location>
</feature>
<feature type="region of interest" description="Disordered" evidence="1">
    <location>
        <begin position="1"/>
        <end position="63"/>
    </location>
</feature>
<evidence type="ECO:0000256" key="1">
    <source>
        <dbReference type="SAM" id="MobiDB-lite"/>
    </source>
</evidence>
<sequence>MGGGPCVGPCSRTADVRGLGSWGARRHRRRDSEDRRQREPDRQGAEHSGSGRPRSGRGAHVDQRIAERIARSRLRAARGLCGQPRLLGHGLVSEFRTVRGFEEVWRPPVSGRVWTNSRFVGPDDARTRLARLVRRTPEVMVKVTGRTRDGTHLAAHLTYITRRGELESEGQDGPLPAGRISVADLAAAWAFEADLDPRRRSNTPVSLSVMLSMPAGADPSKVRDAARGFARRAFGDEHDYLLVLHTDTPHPHVHIAVQALGRSGAHLNPKKADLELWRQVFARELRERGIEAEATPRRARGVTRKAERGPIRRLLDRMSAQGGPMPRVRASAWRDAARAAFQVEVAPAVWERRLAEKQVRIRALLLAQARLMQVAGRPEDQALGRAVETFVNSMPRPDSQRLALARELRARSEERLAGKSRQRRR</sequence>